<dbReference type="OrthoDB" id="2740448at2759"/>
<evidence type="ECO:0000256" key="1">
    <source>
        <dbReference type="SAM" id="MobiDB-lite"/>
    </source>
</evidence>
<sequence>MSHPYPHDATTWTESLLHHEQDHANPTPQSSTTPATAHQDNPLSTKLCIPSAPTAEAPDTPATTTTPTSPQTTHTLQALRQDTALFYRLHVFIHDLRAFRSNASSRARLDAVLAPDYIGRPYFSDAQAAQLRSTVVDEETGETLGQRLDCLFTEKLAKKLEKGGAWRVCAAHDLAPVFEGVVGVRPGELGRDKGFVGLVRKGGLDAVGEGGVWKGVGRR</sequence>
<evidence type="ECO:0000313" key="3">
    <source>
        <dbReference type="Proteomes" id="UP000799764"/>
    </source>
</evidence>
<feature type="compositionally biased region" description="Low complexity" evidence="1">
    <location>
        <begin position="26"/>
        <end position="37"/>
    </location>
</feature>
<dbReference type="Proteomes" id="UP000799764">
    <property type="component" value="Unassembled WGS sequence"/>
</dbReference>
<dbReference type="AlphaFoldDB" id="A0A9P4PSA9"/>
<reference evidence="2" key="1">
    <citation type="journal article" date="2020" name="Stud. Mycol.">
        <title>101 Dothideomycetes genomes: a test case for predicting lifestyles and emergence of pathogens.</title>
        <authorList>
            <person name="Haridas S."/>
            <person name="Albert R."/>
            <person name="Binder M."/>
            <person name="Bloem J."/>
            <person name="Labutti K."/>
            <person name="Salamov A."/>
            <person name="Andreopoulos B."/>
            <person name="Baker S."/>
            <person name="Barry K."/>
            <person name="Bills G."/>
            <person name="Bluhm B."/>
            <person name="Cannon C."/>
            <person name="Castanera R."/>
            <person name="Culley D."/>
            <person name="Daum C."/>
            <person name="Ezra D."/>
            <person name="Gonzalez J."/>
            <person name="Henrissat B."/>
            <person name="Kuo A."/>
            <person name="Liang C."/>
            <person name="Lipzen A."/>
            <person name="Lutzoni F."/>
            <person name="Magnuson J."/>
            <person name="Mondo S."/>
            <person name="Nolan M."/>
            <person name="Ohm R."/>
            <person name="Pangilinan J."/>
            <person name="Park H.-J."/>
            <person name="Ramirez L."/>
            <person name="Alfaro M."/>
            <person name="Sun H."/>
            <person name="Tritt A."/>
            <person name="Yoshinaga Y."/>
            <person name="Zwiers L.-H."/>
            <person name="Turgeon B."/>
            <person name="Goodwin S."/>
            <person name="Spatafora J."/>
            <person name="Crous P."/>
            <person name="Grigoriev I."/>
        </authorList>
    </citation>
    <scope>NUCLEOTIDE SEQUENCE</scope>
    <source>
        <strain evidence="2">CBS 690.94</strain>
    </source>
</reference>
<dbReference type="EMBL" id="MU001495">
    <property type="protein sequence ID" value="KAF2448423.1"/>
    <property type="molecule type" value="Genomic_DNA"/>
</dbReference>
<gene>
    <name evidence="2" type="ORF">P171DRAFT_508628</name>
</gene>
<comment type="caution">
    <text evidence="2">The sequence shown here is derived from an EMBL/GenBank/DDBJ whole genome shotgun (WGS) entry which is preliminary data.</text>
</comment>
<keyword evidence="3" id="KW-1185">Reference proteome</keyword>
<organism evidence="2 3">
    <name type="scientific">Karstenula rhodostoma CBS 690.94</name>
    <dbReference type="NCBI Taxonomy" id="1392251"/>
    <lineage>
        <taxon>Eukaryota</taxon>
        <taxon>Fungi</taxon>
        <taxon>Dikarya</taxon>
        <taxon>Ascomycota</taxon>
        <taxon>Pezizomycotina</taxon>
        <taxon>Dothideomycetes</taxon>
        <taxon>Pleosporomycetidae</taxon>
        <taxon>Pleosporales</taxon>
        <taxon>Massarineae</taxon>
        <taxon>Didymosphaeriaceae</taxon>
        <taxon>Karstenula</taxon>
    </lineage>
</organism>
<name>A0A9P4PSA9_9PLEO</name>
<feature type="compositionally biased region" description="Low complexity" evidence="1">
    <location>
        <begin position="50"/>
        <end position="72"/>
    </location>
</feature>
<feature type="region of interest" description="Disordered" evidence="1">
    <location>
        <begin position="20"/>
        <end position="72"/>
    </location>
</feature>
<proteinExistence type="predicted"/>
<protein>
    <submittedName>
        <fullName evidence="2">Uncharacterized protein</fullName>
    </submittedName>
</protein>
<accession>A0A9P4PSA9</accession>
<evidence type="ECO:0000313" key="2">
    <source>
        <dbReference type="EMBL" id="KAF2448423.1"/>
    </source>
</evidence>